<keyword evidence="2" id="KW-0998">Cell outer membrane</keyword>
<dbReference type="Proteomes" id="UP000825379">
    <property type="component" value="Chromosome"/>
</dbReference>
<evidence type="ECO:0008006" key="5">
    <source>
        <dbReference type="Google" id="ProtNLM"/>
    </source>
</evidence>
<evidence type="ECO:0000256" key="2">
    <source>
        <dbReference type="ARBA" id="ARBA00023237"/>
    </source>
</evidence>
<evidence type="ECO:0000313" key="4">
    <source>
        <dbReference type="Proteomes" id="UP000825379"/>
    </source>
</evidence>
<sequence>MRRGLTLLEIAVALLALGVLALFVVEPFVKVLLASQEMGALENALSKAQEVLEGYRANPPAPTGGCSSPTALEGGLAYRVCSYSEGSLARYEVRIYRGSELLTALVTYDIPGRGAQ</sequence>
<protein>
    <recommendedName>
        <fullName evidence="5">Prepilin-type N-terminal cleavage/methylation domain-containing protein</fullName>
    </recommendedName>
</protein>
<evidence type="ECO:0000256" key="1">
    <source>
        <dbReference type="ARBA" id="ARBA00004442"/>
    </source>
</evidence>
<comment type="subcellular location">
    <subcellularLocation>
        <location evidence="1">Cell outer membrane</location>
    </subcellularLocation>
</comment>
<dbReference type="AlphaFoldDB" id="A0AAD1KSN1"/>
<reference evidence="3" key="1">
    <citation type="submission" date="2021-07" db="EMBL/GenBank/DDBJ databases">
        <title>Complete genome sequences of four Thermus thermophilus strains isolated from Arima Hot Spring in Japan.</title>
        <authorList>
            <person name="Tomariguchi N."/>
            <person name="Ueno Y."/>
            <person name="Miyazaki K."/>
        </authorList>
    </citation>
    <scope>NUCLEOTIDE SEQUENCE</scope>
    <source>
        <strain evidence="3">AA1-1</strain>
    </source>
</reference>
<dbReference type="InterPro" id="IPR012902">
    <property type="entry name" value="N_methyl_site"/>
</dbReference>
<gene>
    <name evidence="3" type="ORF">TthAA11_02550</name>
</gene>
<dbReference type="NCBIfam" id="TIGR02532">
    <property type="entry name" value="IV_pilin_GFxxxE"/>
    <property type="match status" value="1"/>
</dbReference>
<keyword evidence="2" id="KW-0472">Membrane</keyword>
<name>A0AAD1KSN1_THETH</name>
<dbReference type="GO" id="GO:0009279">
    <property type="term" value="C:cell outer membrane"/>
    <property type="evidence" value="ECO:0007669"/>
    <property type="project" value="UniProtKB-SubCell"/>
</dbReference>
<dbReference type="EMBL" id="AP024926">
    <property type="protein sequence ID" value="BCZ86073.1"/>
    <property type="molecule type" value="Genomic_DNA"/>
</dbReference>
<evidence type="ECO:0000313" key="3">
    <source>
        <dbReference type="EMBL" id="BCZ86073.1"/>
    </source>
</evidence>
<organism evidence="3 4">
    <name type="scientific">Thermus thermophilus</name>
    <dbReference type="NCBI Taxonomy" id="274"/>
    <lineage>
        <taxon>Bacteria</taxon>
        <taxon>Thermotogati</taxon>
        <taxon>Deinococcota</taxon>
        <taxon>Deinococci</taxon>
        <taxon>Thermales</taxon>
        <taxon>Thermaceae</taxon>
        <taxon>Thermus</taxon>
    </lineage>
</organism>
<proteinExistence type="predicted"/>
<dbReference type="PROSITE" id="PS00409">
    <property type="entry name" value="PROKAR_NTER_METHYL"/>
    <property type="match status" value="1"/>
</dbReference>
<accession>A0AAD1KSN1</accession>
<dbReference type="RefSeq" id="WP_143584469.1">
    <property type="nucleotide sequence ID" value="NZ_AP019792.1"/>
</dbReference>